<reference evidence="1" key="1">
    <citation type="submission" date="2016-04" db="EMBL/GenBank/DDBJ databases">
        <authorList>
            <person name="Evans L.H."/>
            <person name="Alamgir A."/>
            <person name="Owens N."/>
            <person name="Weber N.D."/>
            <person name="Virtaneva K."/>
            <person name="Barbian K."/>
            <person name="Babar A."/>
            <person name="Rosenke K."/>
        </authorList>
    </citation>
    <scope>NUCLEOTIDE SEQUENCE</scope>
    <source>
        <strain evidence="1">Nono1</strain>
    </source>
</reference>
<evidence type="ECO:0000313" key="1">
    <source>
        <dbReference type="EMBL" id="SBO96279.1"/>
    </source>
</evidence>
<gene>
    <name evidence="1" type="ORF">BN4615_P5795</name>
</gene>
<organism evidence="1">
    <name type="scientific">Nonomuraea gerenzanensis</name>
    <dbReference type="NCBI Taxonomy" id="93944"/>
    <lineage>
        <taxon>Bacteria</taxon>
        <taxon>Bacillati</taxon>
        <taxon>Actinomycetota</taxon>
        <taxon>Actinomycetes</taxon>
        <taxon>Streptosporangiales</taxon>
        <taxon>Streptosporangiaceae</taxon>
        <taxon>Nonomuraea</taxon>
    </lineage>
</organism>
<dbReference type="EMBL" id="LT559118">
    <property type="protein sequence ID" value="SBO96279.1"/>
    <property type="molecule type" value="Genomic_DNA"/>
</dbReference>
<name>A0A1M4EBK4_9ACTN</name>
<protein>
    <submittedName>
        <fullName evidence="1">Uncharacterized protein</fullName>
    </submittedName>
</protein>
<proteinExistence type="predicted"/>
<sequence>MASLPAGPVEYRLEGDGVRTVVVVPEAELADLRVAARIVELLAAR</sequence>
<dbReference type="AlphaFoldDB" id="A0A1M4EBK4"/>
<accession>A0A1M4EBK4</accession>